<evidence type="ECO:0000313" key="1">
    <source>
        <dbReference type="EMBL" id="SVB95626.1"/>
    </source>
</evidence>
<dbReference type="AlphaFoldDB" id="A0A382I7M9"/>
<reference evidence="1" key="1">
    <citation type="submission" date="2018-05" db="EMBL/GenBank/DDBJ databases">
        <authorList>
            <person name="Lanie J.A."/>
            <person name="Ng W.-L."/>
            <person name="Kazmierczak K.M."/>
            <person name="Andrzejewski T.M."/>
            <person name="Davidsen T.M."/>
            <person name="Wayne K.J."/>
            <person name="Tettelin H."/>
            <person name="Glass J.I."/>
            <person name="Rusch D."/>
            <person name="Podicherti R."/>
            <person name="Tsui H.-C.T."/>
            <person name="Winkler M.E."/>
        </authorList>
    </citation>
    <scope>NUCLEOTIDE SEQUENCE</scope>
</reference>
<proteinExistence type="predicted"/>
<feature type="non-terminal residue" evidence="1">
    <location>
        <position position="24"/>
    </location>
</feature>
<dbReference type="EMBL" id="UINC01065693">
    <property type="protein sequence ID" value="SVB95626.1"/>
    <property type="molecule type" value="Genomic_DNA"/>
</dbReference>
<name>A0A382I7M9_9ZZZZ</name>
<protein>
    <submittedName>
        <fullName evidence="1">Uncharacterized protein</fullName>
    </submittedName>
</protein>
<sequence>MKTKSCTQLITTISRYRGSLLGLA</sequence>
<gene>
    <name evidence="1" type="ORF">METZ01_LOCUS248480</name>
</gene>
<organism evidence="1">
    <name type="scientific">marine metagenome</name>
    <dbReference type="NCBI Taxonomy" id="408172"/>
    <lineage>
        <taxon>unclassified sequences</taxon>
        <taxon>metagenomes</taxon>
        <taxon>ecological metagenomes</taxon>
    </lineage>
</organism>
<accession>A0A382I7M9</accession>